<feature type="compositionally biased region" description="Acidic residues" evidence="10">
    <location>
        <begin position="624"/>
        <end position="633"/>
    </location>
</feature>
<evidence type="ECO:0000259" key="11">
    <source>
        <dbReference type="SMART" id="SM00385"/>
    </source>
</evidence>
<feature type="domain" description="Cyclin-like" evidence="11">
    <location>
        <begin position="75"/>
        <end position="158"/>
    </location>
</feature>
<dbReference type="GO" id="GO:0005634">
    <property type="term" value="C:nucleus"/>
    <property type="evidence" value="ECO:0007669"/>
    <property type="project" value="UniProtKB-SubCell"/>
</dbReference>
<keyword evidence="4" id="KW-0863">Zinc-finger</keyword>
<dbReference type="GO" id="GO:0000126">
    <property type="term" value="C:transcription factor TFIIIB complex"/>
    <property type="evidence" value="ECO:0007669"/>
    <property type="project" value="TreeGrafter"/>
</dbReference>
<protein>
    <submittedName>
        <fullName evidence="12">Transcription factor TFIIB</fullName>
    </submittedName>
</protein>
<evidence type="ECO:0000256" key="6">
    <source>
        <dbReference type="ARBA" id="ARBA00023015"/>
    </source>
</evidence>
<dbReference type="GO" id="GO:0017025">
    <property type="term" value="F:TBP-class protein binding"/>
    <property type="evidence" value="ECO:0007669"/>
    <property type="project" value="InterPro"/>
</dbReference>
<comment type="similarity">
    <text evidence="2">Belongs to the TFIIB family.</text>
</comment>
<name>A0A443PD96_9MAGN</name>
<dbReference type="STRING" id="337451.A0A443PD96"/>
<feature type="compositionally biased region" description="Acidic residues" evidence="10">
    <location>
        <begin position="353"/>
        <end position="362"/>
    </location>
</feature>
<feature type="compositionally biased region" description="Basic and acidic residues" evidence="10">
    <location>
        <begin position="565"/>
        <end position="580"/>
    </location>
</feature>
<dbReference type="InterPro" id="IPR013150">
    <property type="entry name" value="TFIIB_cyclin"/>
</dbReference>
<keyword evidence="6" id="KW-0805">Transcription regulation</keyword>
<keyword evidence="8" id="KW-0804">Transcription</keyword>
<evidence type="ECO:0000256" key="9">
    <source>
        <dbReference type="ARBA" id="ARBA00023242"/>
    </source>
</evidence>
<dbReference type="CDD" id="cd20553">
    <property type="entry name" value="CYCLIN_TFIIIB90_rpt1"/>
    <property type="match status" value="1"/>
</dbReference>
<evidence type="ECO:0000256" key="2">
    <source>
        <dbReference type="ARBA" id="ARBA00010857"/>
    </source>
</evidence>
<feature type="compositionally biased region" description="Acidic residues" evidence="10">
    <location>
        <begin position="417"/>
        <end position="435"/>
    </location>
</feature>
<sequence>MRWCKHCAESHPTVRDDNGYICCNGCGRVIDQDVYTNDVTFIKTAGGSQLAGNFVRSVLSEYSASHERTLMKGRDEICDLVGSLNVSGGDSIIDQAHAFYTIAVERNFTRGRRTALVAASCLYIACRQNSKAYLLIDFSEYLQINVYVLGAVFLQLCQLLRLEEHPIVQKPVDPSLFIHRFTERLLGRKDTDVSRTAMLIIASMKRDWMQTGRKPTGLCGAALYISALSHGLNCSKSDIVNVVHICEATLRKRLIEFENTESGSLTIEEFVSKANEPDGEQLRQERTYESKTSGVRDVLCEHKDSGVPHFAHGLCRECYNDFMELSGGLQGGSEPPAFQRAEKQRMAIVSSEEQQEEVAGDDEIGHTQSGEAGPCKIGPDVVENEEDTSGESEGVAGGHGTSNGAASKQSHRQPDMDTVENAESESLSDIDDVEVDGYLHNEEEKRYKKIIWEEMNKEYLEEQAAKEAAAAAAKEAYEANFKNCTEDMLAAHELAAATAAAVAKSRKERKQKRAEEAKNSAPPKNAAEATRNMLVKKRLSSKINYDVLEKLFEDLPVTENKKKRVESDVHNDDEDHHNSKGEQQMEPDDAENADFGTEDGYGEEDDAAVGHEDYLYGNEAYEYGYDEDYGDDY</sequence>
<evidence type="ECO:0000313" key="13">
    <source>
        <dbReference type="Proteomes" id="UP000283530"/>
    </source>
</evidence>
<dbReference type="Pfam" id="PF00382">
    <property type="entry name" value="TFIIB"/>
    <property type="match status" value="2"/>
</dbReference>
<dbReference type="CDD" id="cd20554">
    <property type="entry name" value="CYCLIN_TFIIIB90_rpt2"/>
    <property type="match status" value="1"/>
</dbReference>
<evidence type="ECO:0000256" key="4">
    <source>
        <dbReference type="ARBA" id="ARBA00022771"/>
    </source>
</evidence>
<organism evidence="12 13">
    <name type="scientific">Cinnamomum micranthum f. kanehirae</name>
    <dbReference type="NCBI Taxonomy" id="337451"/>
    <lineage>
        <taxon>Eukaryota</taxon>
        <taxon>Viridiplantae</taxon>
        <taxon>Streptophyta</taxon>
        <taxon>Embryophyta</taxon>
        <taxon>Tracheophyta</taxon>
        <taxon>Spermatophyta</taxon>
        <taxon>Magnoliopsida</taxon>
        <taxon>Magnoliidae</taxon>
        <taxon>Laurales</taxon>
        <taxon>Lauraceae</taxon>
        <taxon>Cinnamomum</taxon>
    </lineage>
</organism>
<dbReference type="PANTHER" id="PTHR11618:SF4">
    <property type="entry name" value="TRANSCRIPTION FACTOR IIIB 90 KDA SUBUNIT"/>
    <property type="match status" value="1"/>
</dbReference>
<dbReference type="SMART" id="SM00385">
    <property type="entry name" value="CYCLIN"/>
    <property type="match status" value="2"/>
</dbReference>
<dbReference type="PANTHER" id="PTHR11618">
    <property type="entry name" value="TRANSCRIPTION INITIATION FACTOR IIB-RELATED"/>
    <property type="match status" value="1"/>
</dbReference>
<dbReference type="OrthoDB" id="511529at2759"/>
<gene>
    <name evidence="12" type="ORF">CKAN_01777600</name>
</gene>
<comment type="subcellular location">
    <subcellularLocation>
        <location evidence="1">Nucleus</location>
    </subcellularLocation>
</comment>
<dbReference type="GO" id="GO:0097550">
    <property type="term" value="C:transcription preinitiation complex"/>
    <property type="evidence" value="ECO:0007669"/>
    <property type="project" value="TreeGrafter"/>
</dbReference>
<dbReference type="Pfam" id="PF07741">
    <property type="entry name" value="BRF1"/>
    <property type="match status" value="1"/>
</dbReference>
<dbReference type="InterPro" id="IPR013763">
    <property type="entry name" value="Cyclin-like_dom"/>
</dbReference>
<feature type="region of interest" description="Disordered" evidence="10">
    <location>
        <begin position="556"/>
        <end position="633"/>
    </location>
</feature>
<dbReference type="FunFam" id="1.10.472.10:FF:000007">
    <property type="entry name" value="Transcription factor IIIB 90 kDa subunit"/>
    <property type="match status" value="1"/>
</dbReference>
<feature type="region of interest" description="Disordered" evidence="10">
    <location>
        <begin position="499"/>
        <end position="533"/>
    </location>
</feature>
<keyword evidence="7" id="KW-0010">Activator</keyword>
<comment type="caution">
    <text evidence="12">The sequence shown here is derived from an EMBL/GenBank/DDBJ whole genome shotgun (WGS) entry which is preliminary data.</text>
</comment>
<evidence type="ECO:0000256" key="3">
    <source>
        <dbReference type="ARBA" id="ARBA00022723"/>
    </source>
</evidence>
<dbReference type="InterPro" id="IPR036915">
    <property type="entry name" value="Cyclin-like_sf"/>
</dbReference>
<evidence type="ECO:0000256" key="1">
    <source>
        <dbReference type="ARBA" id="ARBA00004123"/>
    </source>
</evidence>
<dbReference type="Proteomes" id="UP000283530">
    <property type="component" value="Unassembled WGS sequence"/>
</dbReference>
<keyword evidence="13" id="KW-1185">Reference proteome</keyword>
<feature type="compositionally biased region" description="Acidic residues" evidence="10">
    <location>
        <begin position="585"/>
        <end position="607"/>
    </location>
</feature>
<evidence type="ECO:0000256" key="8">
    <source>
        <dbReference type="ARBA" id="ARBA00023163"/>
    </source>
</evidence>
<reference evidence="12 13" key="1">
    <citation type="journal article" date="2019" name="Nat. Plants">
        <title>Stout camphor tree genome fills gaps in understanding of flowering plant genome evolution.</title>
        <authorList>
            <person name="Chaw S.M."/>
            <person name="Liu Y.C."/>
            <person name="Wu Y.W."/>
            <person name="Wang H.Y."/>
            <person name="Lin C.I."/>
            <person name="Wu C.S."/>
            <person name="Ke H.M."/>
            <person name="Chang L.Y."/>
            <person name="Hsu C.Y."/>
            <person name="Yang H.T."/>
            <person name="Sudianto E."/>
            <person name="Hsu M.H."/>
            <person name="Wu K.P."/>
            <person name="Wang L.N."/>
            <person name="Leebens-Mack J.H."/>
            <person name="Tsai I.J."/>
        </authorList>
    </citation>
    <scope>NUCLEOTIDE SEQUENCE [LARGE SCALE GENOMIC DNA]</scope>
    <source>
        <strain evidence="13">cv. Chaw 1501</strain>
        <tissue evidence="12">Young leaves</tissue>
    </source>
</reference>
<keyword evidence="5" id="KW-0862">Zinc</keyword>
<dbReference type="InterPro" id="IPR011665">
    <property type="entry name" value="BRF1_TBP-bd_dom"/>
</dbReference>
<feature type="domain" description="Cyclin-like" evidence="11">
    <location>
        <begin position="176"/>
        <end position="259"/>
    </location>
</feature>
<dbReference type="FunFam" id="1.20.5.650:FF:000002">
    <property type="entry name" value="Cyclin/Brf1-like TBP-binding protein"/>
    <property type="match status" value="1"/>
</dbReference>
<dbReference type="GO" id="GO:0001006">
    <property type="term" value="F:RNA polymerase III type 3 promoter sequence-specific DNA binding"/>
    <property type="evidence" value="ECO:0007669"/>
    <property type="project" value="TreeGrafter"/>
</dbReference>
<evidence type="ECO:0000256" key="10">
    <source>
        <dbReference type="SAM" id="MobiDB-lite"/>
    </source>
</evidence>
<dbReference type="GO" id="GO:0008270">
    <property type="term" value="F:zinc ion binding"/>
    <property type="evidence" value="ECO:0007669"/>
    <property type="project" value="UniProtKB-KW"/>
</dbReference>
<dbReference type="SUPFAM" id="SSF47954">
    <property type="entry name" value="Cyclin-like"/>
    <property type="match status" value="2"/>
</dbReference>
<evidence type="ECO:0000256" key="7">
    <source>
        <dbReference type="ARBA" id="ARBA00023159"/>
    </source>
</evidence>
<dbReference type="Gene3D" id="1.20.5.650">
    <property type="entry name" value="Single helix bin"/>
    <property type="match status" value="1"/>
</dbReference>
<dbReference type="PRINTS" id="PR00685">
    <property type="entry name" value="TIFACTORIIB"/>
</dbReference>
<accession>A0A443PD96</accession>
<dbReference type="GO" id="GO:0000995">
    <property type="term" value="F:RNA polymerase III general transcription initiation factor activity"/>
    <property type="evidence" value="ECO:0007669"/>
    <property type="project" value="TreeGrafter"/>
</dbReference>
<dbReference type="AlphaFoldDB" id="A0A443PD96"/>
<evidence type="ECO:0000313" key="12">
    <source>
        <dbReference type="EMBL" id="RWR88739.1"/>
    </source>
</evidence>
<dbReference type="EMBL" id="QPKB01000007">
    <property type="protein sequence ID" value="RWR88739.1"/>
    <property type="molecule type" value="Genomic_DNA"/>
</dbReference>
<dbReference type="Gene3D" id="1.10.472.10">
    <property type="entry name" value="Cyclin-like"/>
    <property type="match status" value="2"/>
</dbReference>
<proteinExistence type="inferred from homology"/>
<feature type="region of interest" description="Disordered" evidence="10">
    <location>
        <begin position="343"/>
        <end position="435"/>
    </location>
</feature>
<evidence type="ECO:0000256" key="5">
    <source>
        <dbReference type="ARBA" id="ARBA00022833"/>
    </source>
</evidence>
<dbReference type="FunFam" id="1.10.472.10:FF:000066">
    <property type="entry name" value="Transcription factor IIIB subunit"/>
    <property type="match status" value="1"/>
</dbReference>
<dbReference type="GO" id="GO:0070897">
    <property type="term" value="P:transcription preinitiation complex assembly"/>
    <property type="evidence" value="ECO:0007669"/>
    <property type="project" value="InterPro"/>
</dbReference>
<keyword evidence="9" id="KW-0539">Nucleus</keyword>
<dbReference type="InterPro" id="IPR000812">
    <property type="entry name" value="TFIIB"/>
</dbReference>
<keyword evidence="3" id="KW-0479">Metal-binding</keyword>